<evidence type="ECO:0000313" key="2">
    <source>
        <dbReference type="Proteomes" id="UP001386955"/>
    </source>
</evidence>
<keyword evidence="2" id="KW-1185">Reference proteome</keyword>
<sequence>MSIGEDVDSSNASSCSVVPEASSLALEGCEVVVGVLKEKGGRGVTSSGVRVVKERDKGKSSGIGVVKKGVGRGKGKGLVVVEPKMRGGNRKKVELSSLGSECR</sequence>
<protein>
    <submittedName>
        <fullName evidence="1">Uncharacterized protein</fullName>
    </submittedName>
</protein>
<dbReference type="Proteomes" id="UP001386955">
    <property type="component" value="Unassembled WGS sequence"/>
</dbReference>
<reference evidence="1 2" key="1">
    <citation type="submission" date="2024-01" db="EMBL/GenBank/DDBJ databases">
        <title>The genomes of 5 underutilized Papilionoideae crops provide insights into root nodulation and disease resistanc.</title>
        <authorList>
            <person name="Jiang F."/>
        </authorList>
    </citation>
    <scope>NUCLEOTIDE SEQUENCE [LARGE SCALE GENOMIC DNA]</scope>
    <source>
        <strain evidence="1">DUOXIRENSHENG_FW03</strain>
        <tissue evidence="1">Leaves</tissue>
    </source>
</reference>
<comment type="caution">
    <text evidence="1">The sequence shown here is derived from an EMBL/GenBank/DDBJ whole genome shotgun (WGS) entry which is preliminary data.</text>
</comment>
<dbReference type="EMBL" id="JAYMYS010000003">
    <property type="protein sequence ID" value="KAK7401797.1"/>
    <property type="molecule type" value="Genomic_DNA"/>
</dbReference>
<dbReference type="AlphaFoldDB" id="A0AAN9XQJ6"/>
<gene>
    <name evidence="1" type="ORF">VNO78_13579</name>
</gene>
<organism evidence="1 2">
    <name type="scientific">Psophocarpus tetragonolobus</name>
    <name type="common">Winged bean</name>
    <name type="synonym">Dolichos tetragonolobus</name>
    <dbReference type="NCBI Taxonomy" id="3891"/>
    <lineage>
        <taxon>Eukaryota</taxon>
        <taxon>Viridiplantae</taxon>
        <taxon>Streptophyta</taxon>
        <taxon>Embryophyta</taxon>
        <taxon>Tracheophyta</taxon>
        <taxon>Spermatophyta</taxon>
        <taxon>Magnoliopsida</taxon>
        <taxon>eudicotyledons</taxon>
        <taxon>Gunneridae</taxon>
        <taxon>Pentapetalae</taxon>
        <taxon>rosids</taxon>
        <taxon>fabids</taxon>
        <taxon>Fabales</taxon>
        <taxon>Fabaceae</taxon>
        <taxon>Papilionoideae</taxon>
        <taxon>50 kb inversion clade</taxon>
        <taxon>NPAAA clade</taxon>
        <taxon>indigoferoid/millettioid clade</taxon>
        <taxon>Phaseoleae</taxon>
        <taxon>Psophocarpus</taxon>
    </lineage>
</organism>
<name>A0AAN9XQJ6_PSOTE</name>
<proteinExistence type="predicted"/>
<evidence type="ECO:0000313" key="1">
    <source>
        <dbReference type="EMBL" id="KAK7401797.1"/>
    </source>
</evidence>
<accession>A0AAN9XQJ6</accession>